<proteinExistence type="predicted"/>
<protein>
    <recommendedName>
        <fullName evidence="1">Knr4/Smi1-like domain-containing protein</fullName>
    </recommendedName>
</protein>
<keyword evidence="3" id="KW-1185">Reference proteome</keyword>
<sequence>MDIHDLINEIKADPRCEVYPAEPDRPLPEAELPLDLARFYTETDGMLLYKDDPVHHIEIVGRRDFIPTNRSLYPDEWAETIGDIRRHWYLIARAAQGQYINIDLTGARHGECYDNRHNDRYAPAIAHNFTELLALLYHRKGDIWYWLYKTYRPNGDPHDMPLI</sequence>
<dbReference type="InterPro" id="IPR018958">
    <property type="entry name" value="Knr4/Smi1-like_dom"/>
</dbReference>
<organism evidence="2 3">
    <name type="scientific">Cardiobacterium valvarum</name>
    <dbReference type="NCBI Taxonomy" id="194702"/>
    <lineage>
        <taxon>Bacteria</taxon>
        <taxon>Pseudomonadati</taxon>
        <taxon>Pseudomonadota</taxon>
        <taxon>Gammaproteobacteria</taxon>
        <taxon>Cardiobacteriales</taxon>
        <taxon>Cardiobacteriaceae</taxon>
        <taxon>Cardiobacterium</taxon>
    </lineage>
</organism>
<dbReference type="SUPFAM" id="SSF160631">
    <property type="entry name" value="SMI1/KNR4-like"/>
    <property type="match status" value="1"/>
</dbReference>
<evidence type="ECO:0000313" key="2">
    <source>
        <dbReference type="EMBL" id="SUX21133.1"/>
    </source>
</evidence>
<accession>A0A381E4R8</accession>
<reference evidence="2 3" key="1">
    <citation type="submission" date="2018-06" db="EMBL/GenBank/DDBJ databases">
        <authorList>
            <consortium name="Pathogen Informatics"/>
            <person name="Doyle S."/>
        </authorList>
    </citation>
    <scope>NUCLEOTIDE SEQUENCE [LARGE SCALE GENOMIC DNA]</scope>
    <source>
        <strain evidence="2 3">NCTC13294</strain>
    </source>
</reference>
<evidence type="ECO:0000259" key="1">
    <source>
        <dbReference type="Pfam" id="PF09346"/>
    </source>
</evidence>
<evidence type="ECO:0000313" key="3">
    <source>
        <dbReference type="Proteomes" id="UP000254572"/>
    </source>
</evidence>
<name>A0A381E4R8_9GAMM</name>
<dbReference type="AlphaFoldDB" id="A0A381E4R8"/>
<dbReference type="InterPro" id="IPR037883">
    <property type="entry name" value="Knr4/Smi1-like_sf"/>
</dbReference>
<feature type="domain" description="Knr4/Smi1-like" evidence="1">
    <location>
        <begin position="31"/>
        <end position="134"/>
    </location>
</feature>
<dbReference type="RefSeq" id="WP_172542210.1">
    <property type="nucleotide sequence ID" value="NZ_JBHLZC010000001.1"/>
</dbReference>
<dbReference type="EMBL" id="UFUW01000001">
    <property type="protein sequence ID" value="SUX21133.1"/>
    <property type="molecule type" value="Genomic_DNA"/>
</dbReference>
<dbReference type="Pfam" id="PF09346">
    <property type="entry name" value="SMI1_KNR4"/>
    <property type="match status" value="1"/>
</dbReference>
<gene>
    <name evidence="2" type="ORF">NCTC13294_00919</name>
</gene>
<dbReference type="Proteomes" id="UP000254572">
    <property type="component" value="Unassembled WGS sequence"/>
</dbReference>